<dbReference type="AlphaFoldDB" id="A0AAW0EA78"/>
<accession>A0AAW0EA78</accession>
<dbReference type="Proteomes" id="UP001362999">
    <property type="component" value="Unassembled WGS sequence"/>
</dbReference>
<evidence type="ECO:0000313" key="4">
    <source>
        <dbReference type="Proteomes" id="UP001362999"/>
    </source>
</evidence>
<comment type="caution">
    <text evidence="3">The sequence shown here is derived from an EMBL/GenBank/DDBJ whole genome shotgun (WGS) entry which is preliminary data.</text>
</comment>
<keyword evidence="4" id="KW-1185">Reference proteome</keyword>
<proteinExistence type="predicted"/>
<feature type="region of interest" description="Disordered" evidence="1">
    <location>
        <begin position="33"/>
        <end position="57"/>
    </location>
</feature>
<reference evidence="3 4" key="1">
    <citation type="journal article" date="2024" name="J Genomics">
        <title>Draft genome sequencing and assembly of Favolaschia claudopus CIRM-BRFM 2984 isolated from oak limbs.</title>
        <authorList>
            <person name="Navarro D."/>
            <person name="Drula E."/>
            <person name="Chaduli D."/>
            <person name="Cazenave R."/>
            <person name="Ahrendt S."/>
            <person name="Wang J."/>
            <person name="Lipzen A."/>
            <person name="Daum C."/>
            <person name="Barry K."/>
            <person name="Grigoriev I.V."/>
            <person name="Favel A."/>
            <person name="Rosso M.N."/>
            <person name="Martin F."/>
        </authorList>
    </citation>
    <scope>NUCLEOTIDE SEQUENCE [LARGE SCALE GENOMIC DNA]</scope>
    <source>
        <strain evidence="3 4">CIRM-BRFM 2984</strain>
    </source>
</reference>
<dbReference type="EMBL" id="JAWWNJ010000002">
    <property type="protein sequence ID" value="KAK7061248.1"/>
    <property type="molecule type" value="Genomic_DNA"/>
</dbReference>
<feature type="domain" description="Hypervirulence associated protein TUDOR" evidence="2">
    <location>
        <begin position="8"/>
        <end position="71"/>
    </location>
</feature>
<sequence>MADRLEEGQEVSWKWGSGTVRGTVDEIVEDGKAQVKSNKGNTVSRNGRGPEDPAVKISRKGNDCVKLAHELNEVKSESNPNIRVRFLPPISTFCRIVLARERKLKNV</sequence>
<protein>
    <recommendedName>
        <fullName evidence="2">Hypervirulence associated protein TUDOR domain-containing protein</fullName>
    </recommendedName>
</protein>
<name>A0AAW0EA78_9AGAR</name>
<gene>
    <name evidence="3" type="ORF">R3P38DRAFT_649932</name>
</gene>
<organism evidence="3 4">
    <name type="scientific">Favolaschia claudopus</name>
    <dbReference type="NCBI Taxonomy" id="2862362"/>
    <lineage>
        <taxon>Eukaryota</taxon>
        <taxon>Fungi</taxon>
        <taxon>Dikarya</taxon>
        <taxon>Basidiomycota</taxon>
        <taxon>Agaricomycotina</taxon>
        <taxon>Agaricomycetes</taxon>
        <taxon>Agaricomycetidae</taxon>
        <taxon>Agaricales</taxon>
        <taxon>Marasmiineae</taxon>
        <taxon>Mycenaceae</taxon>
        <taxon>Favolaschia</taxon>
    </lineage>
</organism>
<evidence type="ECO:0000256" key="1">
    <source>
        <dbReference type="SAM" id="MobiDB-lite"/>
    </source>
</evidence>
<evidence type="ECO:0000259" key="2">
    <source>
        <dbReference type="Pfam" id="PF11160"/>
    </source>
</evidence>
<dbReference type="Pfam" id="PF11160">
    <property type="entry name" value="Hva1_TUDOR"/>
    <property type="match status" value="1"/>
</dbReference>
<evidence type="ECO:0000313" key="3">
    <source>
        <dbReference type="EMBL" id="KAK7061248.1"/>
    </source>
</evidence>
<feature type="compositionally biased region" description="Basic and acidic residues" evidence="1">
    <location>
        <begin position="48"/>
        <end position="57"/>
    </location>
</feature>
<dbReference type="InterPro" id="IPR021331">
    <property type="entry name" value="Hva1_TUDOR"/>
</dbReference>
<feature type="compositionally biased region" description="Polar residues" evidence="1">
    <location>
        <begin position="35"/>
        <end position="45"/>
    </location>
</feature>